<sequence length="818" mass="92982">MASMRSLTNLPTPFAKKYGVDPQLSPLKKSGFTPTLPPSIIPKNAGLFLDPRTERYQRKILKGFTARELDDLGAYPDPNAKESTLNNLIDGILKVENWQSPTPTAPGFPIVASGEAYLVGPNPGTWHAENPVVWQILEPVLKLTSRFLSNINTNILIDAFLFGRFRELPPNKWVRDFPGAPDCYSFHTRKPEDRNPDAAKTALQVAFPKLLVQQKIQLTLEFLHPDSKIRPNVEALGSSHAVTWGDKAEFGFGRQYIYIGLNIDKYQPLLRNDLSISEKLAEQYQCSVTLLHEILHAINFAFSFSYLREHDHYTDYEPFFEEHIFSELGFALETSIFDGIIFPFVEMGRFEKTEDKRDNYPHLGFWLLSYPLSTSFEVSQNQRLLVGARRPRFDSFSPIPSIYFENIQQEGFWDVVVRKFGVSVAKPRCSVHTTGTRGSFTPIKPSPMLAQWKMYSDQYLKGSTDNATSEVIEVALSKLPAEKRAEQLQLKRAMDNRRLQERVDFRSGRSDFATRVREAWDFVNASWNIDKLEISIEKLNIVAELIQEEADQQATQISMFVIRKDKDADHRAHLVELNYYMRKMARAFESDVTQKTKDGTLEKIAKDIIVKLETCLVMLHDKNPEPGLSSKEFYDSTEKKKSAAVVSLLTVLQQFPAPMDKIELDLMLLEAQKAITEPKGIRWGTLGKSILGGTPLFGIPFLSAISKLLLSHDGTLEHKDLYWYLESNERASLEEPNNVCSEPTRLSWLAFWNAKKVAVSTLAVGPAPEISVKSSKRSLTRVDDPSSMTVVASCTRREDDDGVVEAILNQIFWNRFRH</sequence>
<evidence type="ECO:0000313" key="1">
    <source>
        <dbReference type="EMBL" id="KUJ22649.1"/>
    </source>
</evidence>
<dbReference type="EMBL" id="KQ947406">
    <property type="protein sequence ID" value="KUJ22649.1"/>
    <property type="molecule type" value="Genomic_DNA"/>
</dbReference>
<name>A0A194XRH1_MOLSC</name>
<proteinExistence type="predicted"/>
<dbReference type="GeneID" id="28816330"/>
<protein>
    <submittedName>
        <fullName evidence="1">Uncharacterized protein</fullName>
    </submittedName>
</protein>
<dbReference type="InParanoid" id="A0A194XRH1"/>
<dbReference type="OrthoDB" id="10254945at2759"/>
<dbReference type="Proteomes" id="UP000070700">
    <property type="component" value="Unassembled WGS sequence"/>
</dbReference>
<accession>A0A194XRH1</accession>
<reference evidence="1 2" key="1">
    <citation type="submission" date="2015-10" db="EMBL/GenBank/DDBJ databases">
        <title>Full genome of DAOMC 229536 Phialocephala scopiformis, a fungal endophyte of spruce producing the potent anti-insectan compound rugulosin.</title>
        <authorList>
            <consortium name="DOE Joint Genome Institute"/>
            <person name="Walker A.K."/>
            <person name="Frasz S.L."/>
            <person name="Seifert K.A."/>
            <person name="Miller J.D."/>
            <person name="Mondo S.J."/>
            <person name="Labutti K."/>
            <person name="Lipzen A."/>
            <person name="Dockter R."/>
            <person name="Kennedy M."/>
            <person name="Grigoriev I.V."/>
            <person name="Spatafora J.W."/>
        </authorList>
    </citation>
    <scope>NUCLEOTIDE SEQUENCE [LARGE SCALE GENOMIC DNA]</scope>
    <source>
        <strain evidence="1 2">CBS 120377</strain>
    </source>
</reference>
<dbReference type="KEGG" id="psco:LY89DRAFT_306821"/>
<gene>
    <name evidence="1" type="ORF">LY89DRAFT_306821</name>
</gene>
<evidence type="ECO:0000313" key="2">
    <source>
        <dbReference type="Proteomes" id="UP000070700"/>
    </source>
</evidence>
<dbReference type="RefSeq" id="XP_018077004.1">
    <property type="nucleotide sequence ID" value="XM_018206604.1"/>
</dbReference>
<organism evidence="1 2">
    <name type="scientific">Mollisia scopiformis</name>
    <name type="common">Conifer needle endophyte fungus</name>
    <name type="synonym">Phialocephala scopiformis</name>
    <dbReference type="NCBI Taxonomy" id="149040"/>
    <lineage>
        <taxon>Eukaryota</taxon>
        <taxon>Fungi</taxon>
        <taxon>Dikarya</taxon>
        <taxon>Ascomycota</taxon>
        <taxon>Pezizomycotina</taxon>
        <taxon>Leotiomycetes</taxon>
        <taxon>Helotiales</taxon>
        <taxon>Mollisiaceae</taxon>
        <taxon>Mollisia</taxon>
    </lineage>
</organism>
<dbReference type="AlphaFoldDB" id="A0A194XRH1"/>
<keyword evidence="2" id="KW-1185">Reference proteome</keyword>
<dbReference type="STRING" id="149040.A0A194XRH1"/>